<evidence type="ECO:0000313" key="4">
    <source>
        <dbReference type="Proteomes" id="UP001321542"/>
    </source>
</evidence>
<dbReference type="SUPFAM" id="SSF51658">
    <property type="entry name" value="Xylose isomerase-like"/>
    <property type="match status" value="1"/>
</dbReference>
<dbReference type="EMBL" id="AP018448">
    <property type="protein sequence ID" value="BBC31620.1"/>
    <property type="molecule type" value="Genomic_DNA"/>
</dbReference>
<evidence type="ECO:0000256" key="1">
    <source>
        <dbReference type="SAM" id="MobiDB-lite"/>
    </source>
</evidence>
<feature type="region of interest" description="Disordered" evidence="1">
    <location>
        <begin position="325"/>
        <end position="451"/>
    </location>
</feature>
<dbReference type="InterPro" id="IPR013022">
    <property type="entry name" value="Xyl_isomerase-like_TIM-brl"/>
</dbReference>
<sequence length="661" mass="70539">MNTRPPLPTNADGSCGSTQLPPPAAKSPHSWTRSTTPQAPPRTTRLSFGYGTNGLTDLRLDDALALLADLGYDGVGLTLDHMHLDPLAPDLVTRTRRLARRLATLGLTATVETGARYVLDPRRKHGPTLLDTDPDDRARRADLLVRAVRVAADLGAHAVHCFSGVTPPGTDEATAWKRLPDALTPVLEAATTAGIPLAVEPEPGHLLATLTDFHRLRESLDSPAALGLTLDIGHCQCLEPLPPADCVRAAAPWLRHVQIEDMRRGVHEHLPLGDGEIDFPPVLEALSDIGYQALTVVELPRHSHAGPHYAEQSLSFLHAPPYHPAPIPARAPGPEASLKADARPTRPADRGPAPMPAPAPGPAASRKADARPADRGPAPAPTPTPEPALPDHPHTPPSPTHPDGPRDTTTARPEREHKVTHPRTSATPAAQPTRSAHPQPPHSAHPHPSLATPAELRSHLTPRLTGAARSWLNRALGDAAAHPGSHGPISVWELRLAEAGRRCGAEHADAVRVLILDAARADTDALTRVYRQGTAAERRAVLHALPHLVPGPDALPLVEDALRTNDTRLVAAALGPYAARHLAPHSWRHAVLKCLFTGVPVDEITDLPRRARADAELARMLGDYAEERTAAGRPVPEDLYRVLTLTAPPPVDDSGLDGKES</sequence>
<feature type="compositionally biased region" description="Polar residues" evidence="1">
    <location>
        <begin position="422"/>
        <end position="434"/>
    </location>
</feature>
<evidence type="ECO:0000313" key="3">
    <source>
        <dbReference type="EMBL" id="BBC31620.1"/>
    </source>
</evidence>
<gene>
    <name evidence="3" type="ORF">SGFS_029140</name>
</gene>
<dbReference type="Pfam" id="PF01261">
    <property type="entry name" value="AP_endonuc_2"/>
    <property type="match status" value="1"/>
</dbReference>
<dbReference type="InterPro" id="IPR050312">
    <property type="entry name" value="IolE/XylAMocC-like"/>
</dbReference>
<feature type="region of interest" description="Disordered" evidence="1">
    <location>
        <begin position="1"/>
        <end position="48"/>
    </location>
</feature>
<dbReference type="NCBIfam" id="NF035938">
    <property type="entry name" value="EboA_domain"/>
    <property type="match status" value="1"/>
</dbReference>
<name>A0ABM7F6T7_9ACTN</name>
<evidence type="ECO:0000259" key="2">
    <source>
        <dbReference type="Pfam" id="PF01261"/>
    </source>
</evidence>
<protein>
    <recommendedName>
        <fullName evidence="2">Xylose isomerase-like TIM barrel domain-containing protein</fullName>
    </recommendedName>
</protein>
<feature type="compositionally biased region" description="Basic and acidic residues" evidence="1">
    <location>
        <begin position="338"/>
        <end position="349"/>
    </location>
</feature>
<accession>A0ABM7F6T7</accession>
<reference evidence="3 4" key="2">
    <citation type="journal article" date="2023" name="ChemBioChem">
        <title>Acyltransferase Domain Exchange between Two Independent Type I Polyketide Synthases in the Same Producer Strain of Macrolide Antibiotics.</title>
        <authorList>
            <person name="Kudo F."/>
            <person name="Kishikawa K."/>
            <person name="Tsuboi K."/>
            <person name="Kido T."/>
            <person name="Usui T."/>
            <person name="Hashimoto J."/>
            <person name="Shin-Ya K."/>
            <person name="Miyanaga A."/>
            <person name="Eguchi T."/>
        </authorList>
    </citation>
    <scope>NUCLEOTIDE SEQUENCE [LARGE SCALE GENOMIC DNA]</scope>
    <source>
        <strain evidence="3 4">A-8890</strain>
    </source>
</reference>
<dbReference type="InterPro" id="IPR036237">
    <property type="entry name" value="Xyl_isomerase-like_sf"/>
</dbReference>
<dbReference type="Proteomes" id="UP001321542">
    <property type="component" value="Chromosome"/>
</dbReference>
<feature type="compositionally biased region" description="Pro residues" evidence="1">
    <location>
        <begin position="378"/>
        <end position="388"/>
    </location>
</feature>
<proteinExistence type="predicted"/>
<dbReference type="InterPro" id="IPR047715">
    <property type="entry name" value="EboA_dom"/>
</dbReference>
<dbReference type="PANTHER" id="PTHR12110">
    <property type="entry name" value="HYDROXYPYRUVATE ISOMERASE"/>
    <property type="match status" value="1"/>
</dbReference>
<organism evidence="3 4">
    <name type="scientific">Streptomyces graminofaciens</name>
    <dbReference type="NCBI Taxonomy" id="68212"/>
    <lineage>
        <taxon>Bacteria</taxon>
        <taxon>Bacillati</taxon>
        <taxon>Actinomycetota</taxon>
        <taxon>Actinomycetes</taxon>
        <taxon>Kitasatosporales</taxon>
        <taxon>Streptomycetaceae</taxon>
        <taxon>Streptomyces</taxon>
    </lineage>
</organism>
<dbReference type="Gene3D" id="3.20.20.150">
    <property type="entry name" value="Divalent-metal-dependent TIM barrel enzymes"/>
    <property type="match status" value="1"/>
</dbReference>
<keyword evidence="4" id="KW-1185">Reference proteome</keyword>
<dbReference type="PANTHER" id="PTHR12110:SF52">
    <property type="entry name" value="XYLOSE ISOMERASE"/>
    <property type="match status" value="1"/>
</dbReference>
<feature type="domain" description="Xylose isomerase-like TIM barrel" evidence="2">
    <location>
        <begin position="64"/>
        <end position="317"/>
    </location>
</feature>
<reference evidence="3 4" key="1">
    <citation type="journal article" date="2010" name="ChemBioChem">
        <title>Cloning and characterization of the biosynthetic gene cluster of 16-membered macrolide antibiotic FD-891: involvement of a dual functional cytochrome P450 monooxygenase catalyzing epoxidation and hydroxylation.</title>
        <authorList>
            <person name="Kudo F."/>
            <person name="Motegi A."/>
            <person name="Mizoue K."/>
            <person name="Eguchi T."/>
        </authorList>
    </citation>
    <scope>NUCLEOTIDE SEQUENCE [LARGE SCALE GENOMIC DNA]</scope>
    <source>
        <strain evidence="3 4">A-8890</strain>
    </source>
</reference>